<keyword evidence="3" id="KW-1185">Reference proteome</keyword>
<proteinExistence type="predicted"/>
<dbReference type="PANTHER" id="PTHR12905">
    <property type="entry name" value="METALLOPHOSPHOESTERASE"/>
    <property type="match status" value="1"/>
</dbReference>
<organism evidence="2 3">
    <name type="scientific">Wenxinia saemankumensis</name>
    <dbReference type="NCBI Taxonomy" id="1447782"/>
    <lineage>
        <taxon>Bacteria</taxon>
        <taxon>Pseudomonadati</taxon>
        <taxon>Pseudomonadota</taxon>
        <taxon>Alphaproteobacteria</taxon>
        <taxon>Rhodobacterales</taxon>
        <taxon>Roseobacteraceae</taxon>
        <taxon>Wenxinia</taxon>
    </lineage>
</organism>
<accession>A0A1M6FYY1</accession>
<dbReference type="AlphaFoldDB" id="A0A1M6FYY1"/>
<dbReference type="Pfam" id="PF00149">
    <property type="entry name" value="Metallophos"/>
    <property type="match status" value="1"/>
</dbReference>
<dbReference type="OrthoDB" id="332939at2"/>
<dbReference type="PANTHER" id="PTHR12905:SF0">
    <property type="entry name" value="CALCINEURIN-LIKE PHOSPHOESTERASE DOMAIN-CONTAINING PROTEIN"/>
    <property type="match status" value="1"/>
</dbReference>
<dbReference type="Gene3D" id="3.60.21.10">
    <property type="match status" value="1"/>
</dbReference>
<feature type="domain" description="Calcineurin-like phosphoesterase" evidence="1">
    <location>
        <begin position="1"/>
        <end position="171"/>
    </location>
</feature>
<dbReference type="InterPro" id="IPR004843">
    <property type="entry name" value="Calcineurin-like_PHP"/>
</dbReference>
<dbReference type="InterPro" id="IPR051693">
    <property type="entry name" value="UPF0046_metallophosphoest"/>
</dbReference>
<dbReference type="SUPFAM" id="SSF56300">
    <property type="entry name" value="Metallo-dependent phosphatases"/>
    <property type="match status" value="1"/>
</dbReference>
<evidence type="ECO:0000313" key="3">
    <source>
        <dbReference type="Proteomes" id="UP000184292"/>
    </source>
</evidence>
<evidence type="ECO:0000313" key="2">
    <source>
        <dbReference type="EMBL" id="SHJ02824.1"/>
    </source>
</evidence>
<evidence type="ECO:0000259" key="1">
    <source>
        <dbReference type="Pfam" id="PF00149"/>
    </source>
</evidence>
<dbReference type="Proteomes" id="UP000184292">
    <property type="component" value="Unassembled WGS sequence"/>
</dbReference>
<dbReference type="GO" id="GO:0016787">
    <property type="term" value="F:hydrolase activity"/>
    <property type="evidence" value="ECO:0007669"/>
    <property type="project" value="InterPro"/>
</dbReference>
<gene>
    <name evidence="2" type="ORF">SAMN05444417_2577</name>
</gene>
<name>A0A1M6FYY1_9RHOB</name>
<protein>
    <submittedName>
        <fullName evidence="2">Predicted phosphoesterase</fullName>
    </submittedName>
</protein>
<dbReference type="STRING" id="1447782.SAMN05444417_2577"/>
<sequence length="196" mass="20700">MKILAFSDLHLDTGAADRLLAMAADADLVLGAGDFADRHMGLADFMDRLEPIAGKAVYVPGNNESVEALRGATSATVLHGQSVERGGLTILGLGAGIPPLGTKDWESWDLGESAAETLLAPFEGCDILLTHSPPQGIADEHSELGPLGSEALRRAAERLAPRLMVFGHVHDCWGQGGTIGETRCRNLGPEGWWAEP</sequence>
<dbReference type="InterPro" id="IPR029052">
    <property type="entry name" value="Metallo-depent_PP-like"/>
</dbReference>
<reference evidence="2 3" key="1">
    <citation type="submission" date="2016-11" db="EMBL/GenBank/DDBJ databases">
        <authorList>
            <person name="Jaros S."/>
            <person name="Januszkiewicz K."/>
            <person name="Wedrychowicz H."/>
        </authorList>
    </citation>
    <scope>NUCLEOTIDE SEQUENCE [LARGE SCALE GENOMIC DNA]</scope>
    <source>
        <strain evidence="2 3">DSM 100565</strain>
    </source>
</reference>
<dbReference type="RefSeq" id="WP_073331186.1">
    <property type="nucleotide sequence ID" value="NZ_FQYO01000004.1"/>
</dbReference>
<dbReference type="EMBL" id="FQYO01000004">
    <property type="protein sequence ID" value="SHJ02824.1"/>
    <property type="molecule type" value="Genomic_DNA"/>
</dbReference>